<feature type="compositionally biased region" description="Gly residues" evidence="1">
    <location>
        <begin position="139"/>
        <end position="160"/>
    </location>
</feature>
<evidence type="ECO:0008006" key="4">
    <source>
        <dbReference type="Google" id="ProtNLM"/>
    </source>
</evidence>
<dbReference type="Proteomes" id="UP000198362">
    <property type="component" value="Unassembled WGS sequence"/>
</dbReference>
<evidence type="ECO:0000313" key="2">
    <source>
        <dbReference type="EMBL" id="SNT27052.1"/>
    </source>
</evidence>
<proteinExistence type="predicted"/>
<gene>
    <name evidence="2" type="ORF">SAMN05421812_104137</name>
</gene>
<sequence>MTRSRQAPRKNRRFIAVFATLAVFAGLVAVTQVSLAGSRRGHNSGNNLPWCQPAAAAAAHDHTNDQDPNATPPADAPAGEVAGAAGDGTTGDAPAPDPEAAAEAKATASAAAQAQAEQRRRHNDSNRNCRPTTTPTSSTGGGNNGGTGDNGGGDNNGGSNPGSTTSPSDGTSGGPTTSPTSPAAPPTLPETLGNTCEGTQLQEHDGFQAGPRCATTQFGEVGAVENNPTLLISRAPARARLNQPFDIQVSTRNLVRDRFLPAAAGGYYKESSRLTEEGLQRGHFHLACRLLSGRNAQDPALVPAFFKAVEDGGGGATPDTVTVTVPGLAATGVAQCAAWAGDGSHRIPMMVRANQIPAFDSVRIVVTR</sequence>
<dbReference type="OrthoDB" id="3579537at2"/>
<feature type="compositionally biased region" description="Low complexity" evidence="1">
    <location>
        <begin position="90"/>
        <end position="116"/>
    </location>
</feature>
<keyword evidence="3" id="KW-1185">Reference proteome</keyword>
<evidence type="ECO:0000313" key="3">
    <source>
        <dbReference type="Proteomes" id="UP000198362"/>
    </source>
</evidence>
<evidence type="ECO:0000256" key="1">
    <source>
        <dbReference type="SAM" id="MobiDB-lite"/>
    </source>
</evidence>
<dbReference type="EMBL" id="FZPH01000004">
    <property type="protein sequence ID" value="SNT27052.1"/>
    <property type="molecule type" value="Genomic_DNA"/>
</dbReference>
<feature type="region of interest" description="Disordered" evidence="1">
    <location>
        <begin position="56"/>
        <end position="197"/>
    </location>
</feature>
<protein>
    <recommendedName>
        <fullName evidence="4">Pecanex-like protein 1</fullName>
    </recommendedName>
</protein>
<accession>A0A239LAQ8</accession>
<reference evidence="2 3" key="1">
    <citation type="submission" date="2017-06" db="EMBL/GenBank/DDBJ databases">
        <authorList>
            <person name="Kim H.J."/>
            <person name="Triplett B.A."/>
        </authorList>
    </citation>
    <scope>NUCLEOTIDE SEQUENCE [LARGE SCALE GENOMIC DNA]</scope>
    <source>
        <strain evidence="2 3">CGMCC 4.5593</strain>
    </source>
</reference>
<organism evidence="2 3">
    <name type="scientific">Asanoa hainanensis</name>
    <dbReference type="NCBI Taxonomy" id="560556"/>
    <lineage>
        <taxon>Bacteria</taxon>
        <taxon>Bacillati</taxon>
        <taxon>Actinomycetota</taxon>
        <taxon>Actinomycetes</taxon>
        <taxon>Micromonosporales</taxon>
        <taxon>Micromonosporaceae</taxon>
        <taxon>Asanoa</taxon>
    </lineage>
</organism>
<feature type="compositionally biased region" description="Low complexity" evidence="1">
    <location>
        <begin position="161"/>
        <end position="181"/>
    </location>
</feature>
<dbReference type="RefSeq" id="WP_089247817.1">
    <property type="nucleotide sequence ID" value="NZ_FZPH01000004.1"/>
</dbReference>
<dbReference type="AlphaFoldDB" id="A0A239LAQ8"/>
<name>A0A239LAQ8_9ACTN</name>